<sequence>MVDEGITFSEGPYARRHRYDTPKIILSS</sequence>
<dbReference type="AlphaFoldDB" id="A0A232F9Q0"/>
<reference evidence="1 2" key="1">
    <citation type="journal article" date="2017" name="Curr. Biol.">
        <title>The Evolution of Venom by Co-option of Single-Copy Genes.</title>
        <authorList>
            <person name="Martinson E.O."/>
            <person name="Mrinalini"/>
            <person name="Kelkar Y.D."/>
            <person name="Chang C.H."/>
            <person name="Werren J.H."/>
        </authorList>
    </citation>
    <scope>NUCLEOTIDE SEQUENCE [LARGE SCALE GENOMIC DNA]</scope>
    <source>
        <strain evidence="1 2">Alberta</strain>
        <tissue evidence="1">Whole body</tissue>
    </source>
</reference>
<comment type="caution">
    <text evidence="1">The sequence shown here is derived from an EMBL/GenBank/DDBJ whole genome shotgun (WGS) entry which is preliminary data.</text>
</comment>
<gene>
    <name evidence="1" type="ORF">TSAR_005922</name>
</gene>
<dbReference type="EMBL" id="NNAY01000653">
    <property type="protein sequence ID" value="OXU27169.1"/>
    <property type="molecule type" value="Genomic_DNA"/>
</dbReference>
<dbReference type="Proteomes" id="UP000215335">
    <property type="component" value="Unassembled WGS sequence"/>
</dbReference>
<name>A0A232F9Q0_9HYME</name>
<accession>A0A232F9Q0</accession>
<keyword evidence="2" id="KW-1185">Reference proteome</keyword>
<proteinExistence type="predicted"/>
<evidence type="ECO:0000313" key="2">
    <source>
        <dbReference type="Proteomes" id="UP000215335"/>
    </source>
</evidence>
<evidence type="ECO:0000313" key="1">
    <source>
        <dbReference type="EMBL" id="OXU27169.1"/>
    </source>
</evidence>
<protein>
    <submittedName>
        <fullName evidence="1">Uncharacterized protein</fullName>
    </submittedName>
</protein>
<organism evidence="1 2">
    <name type="scientific">Trichomalopsis sarcophagae</name>
    <dbReference type="NCBI Taxonomy" id="543379"/>
    <lineage>
        <taxon>Eukaryota</taxon>
        <taxon>Metazoa</taxon>
        <taxon>Ecdysozoa</taxon>
        <taxon>Arthropoda</taxon>
        <taxon>Hexapoda</taxon>
        <taxon>Insecta</taxon>
        <taxon>Pterygota</taxon>
        <taxon>Neoptera</taxon>
        <taxon>Endopterygota</taxon>
        <taxon>Hymenoptera</taxon>
        <taxon>Apocrita</taxon>
        <taxon>Proctotrupomorpha</taxon>
        <taxon>Chalcidoidea</taxon>
        <taxon>Pteromalidae</taxon>
        <taxon>Pteromalinae</taxon>
        <taxon>Trichomalopsis</taxon>
    </lineage>
</organism>